<dbReference type="PROSITE" id="PS50297">
    <property type="entry name" value="ANK_REP_REGION"/>
    <property type="match status" value="1"/>
</dbReference>
<dbReference type="PROSITE" id="PS50088">
    <property type="entry name" value="ANK_REPEAT"/>
    <property type="match status" value="1"/>
</dbReference>
<dbReference type="OrthoDB" id="684045at2759"/>
<protein>
    <submittedName>
        <fullName evidence="5">LAMI_0E05666g1_1</fullName>
    </submittedName>
</protein>
<dbReference type="InterPro" id="IPR036770">
    <property type="entry name" value="Ankyrin_rpt-contain_sf"/>
</dbReference>
<reference evidence="5 6" key="1">
    <citation type="submission" date="2016-03" db="EMBL/GenBank/DDBJ databases">
        <authorList>
            <person name="Devillers H."/>
        </authorList>
    </citation>
    <scope>NUCLEOTIDE SEQUENCE [LARGE SCALE GENOMIC DNA]</scope>
    <source>
        <strain evidence="5">CBS 11717</strain>
    </source>
</reference>
<feature type="domain" description="BTB" evidence="4">
    <location>
        <begin position="119"/>
        <end position="178"/>
    </location>
</feature>
<dbReference type="GO" id="GO:0005737">
    <property type="term" value="C:cytoplasm"/>
    <property type="evidence" value="ECO:0007669"/>
    <property type="project" value="TreeGrafter"/>
</dbReference>
<dbReference type="Gene3D" id="3.30.710.10">
    <property type="entry name" value="Potassium Channel Kv1.1, Chain A"/>
    <property type="match status" value="2"/>
</dbReference>
<dbReference type="GO" id="GO:0000151">
    <property type="term" value="C:ubiquitin ligase complex"/>
    <property type="evidence" value="ECO:0007669"/>
    <property type="project" value="TreeGrafter"/>
</dbReference>
<organism evidence="5 6">
    <name type="scientific">Lachancea mirantina</name>
    <dbReference type="NCBI Taxonomy" id="1230905"/>
    <lineage>
        <taxon>Eukaryota</taxon>
        <taxon>Fungi</taxon>
        <taxon>Dikarya</taxon>
        <taxon>Ascomycota</taxon>
        <taxon>Saccharomycotina</taxon>
        <taxon>Saccharomycetes</taxon>
        <taxon>Saccharomycetales</taxon>
        <taxon>Saccharomycetaceae</taxon>
        <taxon>Lachancea</taxon>
    </lineage>
</organism>
<evidence type="ECO:0000256" key="2">
    <source>
        <dbReference type="ARBA" id="ARBA00023043"/>
    </source>
</evidence>
<dbReference type="Gene3D" id="1.25.40.20">
    <property type="entry name" value="Ankyrin repeat-containing domain"/>
    <property type="match status" value="1"/>
</dbReference>
<dbReference type="SMART" id="SM00225">
    <property type="entry name" value="BTB"/>
    <property type="match status" value="2"/>
</dbReference>
<dbReference type="Pfam" id="PF00651">
    <property type="entry name" value="BTB"/>
    <property type="match status" value="2"/>
</dbReference>
<feature type="domain" description="BTB" evidence="4">
    <location>
        <begin position="276"/>
        <end position="363"/>
    </location>
</feature>
<sequence length="516" mass="59114">MSTAKNFIELCYWCRVGDTENVDRLVSTGVDLNGVDEFDNTPLFLASLCGHEDLVNLLLQRGAVCDRDRYEGARCVYGALTDTIRNILLRYDISKAVDVKQPFATHISLQLQDSTNTPFDIFFSFNGQPLLKAHRFLLASRSAYFANKLNGPWAGKQIIHMPHERFKAAFEIILKYIYLIPTLHDIYPEDYKILKAICLKLQLADFYDSLNELCKTRDSSERAHLMAESQFLFTEHARIQMKNFVKAIVSQKREYKEAPNGIKSVEGDITCCSSFPDVLISLSDEANQKTLIYPSHRSILMRADYFRIMFHSNFSESTHYSQHRNLYAGDNVELPVLKFPSKNDDVACVILNYLYYDETEVPSRVAMDVLTAADALCLDRLKTMAAVSITQSSSLLRLTTPFDILSAGWDTRSERLEHYAAKVIARDLVHYGKHPKLKEAILESSARIKSRQETDTIELVDDIRYYLLRKYEIDIDDVHDLEAEGFSETLMRPELVRYSSDIQLLDSILKELNLEA</sequence>
<dbReference type="SUPFAM" id="SSF54695">
    <property type="entry name" value="POZ domain"/>
    <property type="match status" value="2"/>
</dbReference>
<evidence type="ECO:0000259" key="4">
    <source>
        <dbReference type="PROSITE" id="PS50097"/>
    </source>
</evidence>
<dbReference type="SUPFAM" id="SSF48403">
    <property type="entry name" value="Ankyrin repeat"/>
    <property type="match status" value="1"/>
</dbReference>
<keyword evidence="2 3" id="KW-0040">ANK repeat</keyword>
<evidence type="ECO:0000256" key="3">
    <source>
        <dbReference type="PROSITE-ProRule" id="PRU00023"/>
    </source>
</evidence>
<evidence type="ECO:0000313" key="5">
    <source>
        <dbReference type="EMBL" id="SCU91382.1"/>
    </source>
</evidence>
<name>A0A1G4JLJ8_9SACH</name>
<dbReference type="PANTHER" id="PTHR46231">
    <property type="entry name" value="ANKYRIN REPEAT AND BTB/POZ DOMAIN-CONTAINING PROTEIN 1"/>
    <property type="match status" value="1"/>
</dbReference>
<keyword evidence="6" id="KW-1185">Reference proteome</keyword>
<dbReference type="AlphaFoldDB" id="A0A1G4JLJ8"/>
<dbReference type="Proteomes" id="UP000191024">
    <property type="component" value="Chromosome E"/>
</dbReference>
<proteinExistence type="predicted"/>
<dbReference type="PROSITE" id="PS50097">
    <property type="entry name" value="BTB"/>
    <property type="match status" value="2"/>
</dbReference>
<keyword evidence="1" id="KW-0677">Repeat</keyword>
<dbReference type="EMBL" id="LT598465">
    <property type="protein sequence ID" value="SCU91382.1"/>
    <property type="molecule type" value="Genomic_DNA"/>
</dbReference>
<dbReference type="SMART" id="SM00248">
    <property type="entry name" value="ANK"/>
    <property type="match status" value="1"/>
</dbReference>
<dbReference type="Pfam" id="PF13637">
    <property type="entry name" value="Ank_4"/>
    <property type="match status" value="1"/>
</dbReference>
<dbReference type="InterPro" id="IPR044515">
    <property type="entry name" value="ABTB1"/>
</dbReference>
<dbReference type="InterPro" id="IPR011333">
    <property type="entry name" value="SKP1/BTB/POZ_sf"/>
</dbReference>
<evidence type="ECO:0000313" key="6">
    <source>
        <dbReference type="Proteomes" id="UP000191024"/>
    </source>
</evidence>
<gene>
    <name evidence="5" type="ORF">LAMI_0E05666G</name>
</gene>
<dbReference type="PANTHER" id="PTHR46231:SF1">
    <property type="entry name" value="ANKYRIN REPEAT AND BTB_POZ DOMAIN-CONTAINING PROTEIN 1"/>
    <property type="match status" value="1"/>
</dbReference>
<evidence type="ECO:0000256" key="1">
    <source>
        <dbReference type="ARBA" id="ARBA00022737"/>
    </source>
</evidence>
<feature type="repeat" description="ANK" evidence="3">
    <location>
        <begin position="38"/>
        <end position="63"/>
    </location>
</feature>
<dbReference type="InterPro" id="IPR000210">
    <property type="entry name" value="BTB/POZ_dom"/>
</dbReference>
<accession>A0A1G4JLJ8</accession>
<dbReference type="InterPro" id="IPR002110">
    <property type="entry name" value="Ankyrin_rpt"/>
</dbReference>
<dbReference type="STRING" id="1230905.A0A1G4JLJ8"/>